<name>A0A2T5GH36_9SPHN</name>
<protein>
    <submittedName>
        <fullName evidence="1">Uncharacterized protein</fullName>
    </submittedName>
</protein>
<accession>A0A2T5GH36</accession>
<reference evidence="1 2" key="1">
    <citation type="submission" date="2018-04" db="EMBL/GenBank/DDBJ databases">
        <title>Genomic Encyclopedia of Type Strains, Phase III (KMG-III): the genomes of soil and plant-associated and newly described type strains.</title>
        <authorList>
            <person name="Whitman W."/>
        </authorList>
    </citation>
    <scope>NUCLEOTIDE SEQUENCE [LARGE SCALE GENOMIC DNA]</scope>
    <source>
        <strain evidence="1 2">MA101b</strain>
    </source>
</reference>
<organism evidence="1 2">
    <name type="scientific">Sphingomonas aurantiaca</name>
    <dbReference type="NCBI Taxonomy" id="185949"/>
    <lineage>
        <taxon>Bacteria</taxon>
        <taxon>Pseudomonadati</taxon>
        <taxon>Pseudomonadota</taxon>
        <taxon>Alphaproteobacteria</taxon>
        <taxon>Sphingomonadales</taxon>
        <taxon>Sphingomonadaceae</taxon>
        <taxon>Sphingomonas</taxon>
    </lineage>
</organism>
<proteinExistence type="predicted"/>
<comment type="caution">
    <text evidence="1">The sequence shown here is derived from an EMBL/GenBank/DDBJ whole genome shotgun (WGS) entry which is preliminary data.</text>
</comment>
<dbReference type="AlphaFoldDB" id="A0A2T5GH36"/>
<dbReference type="EMBL" id="QAOG01000007">
    <property type="protein sequence ID" value="PTQ58628.1"/>
    <property type="molecule type" value="Genomic_DNA"/>
</dbReference>
<sequence>MSNSLPSFGHSFIANDYAFDYAERYSLVTHLTSCERPFNVRFSLNAAIPIEPIHDWIELLTGLD</sequence>
<dbReference type="Proteomes" id="UP000244189">
    <property type="component" value="Unassembled WGS sequence"/>
</dbReference>
<gene>
    <name evidence="1" type="ORF">C8J26_3495</name>
</gene>
<keyword evidence="2" id="KW-1185">Reference proteome</keyword>
<evidence type="ECO:0000313" key="1">
    <source>
        <dbReference type="EMBL" id="PTQ58628.1"/>
    </source>
</evidence>
<evidence type="ECO:0000313" key="2">
    <source>
        <dbReference type="Proteomes" id="UP000244189"/>
    </source>
</evidence>